<gene>
    <name evidence="1" type="ORF">HCUR_00024</name>
</gene>
<sequence>MTVSAPYYCHFLSLKNKALLQTPCTIKALKRCIAWFLVFTHVSEMESIEIELLAIQY</sequence>
<dbReference type="EMBL" id="PHHC01000002">
    <property type="protein sequence ID" value="PPE06960.1"/>
    <property type="molecule type" value="Genomic_DNA"/>
</dbReference>
<name>A0A2S5RI25_9PROT</name>
<protein>
    <submittedName>
        <fullName evidence="1">Uncharacterized protein</fullName>
    </submittedName>
</protein>
<organism evidence="1 2">
    <name type="scientific">Holospora curviuscula</name>
    <dbReference type="NCBI Taxonomy" id="1082868"/>
    <lineage>
        <taxon>Bacteria</taxon>
        <taxon>Pseudomonadati</taxon>
        <taxon>Pseudomonadota</taxon>
        <taxon>Alphaproteobacteria</taxon>
        <taxon>Holosporales</taxon>
        <taxon>Holosporaceae</taxon>
        <taxon>Holospora</taxon>
    </lineage>
</organism>
<accession>A0A2S5RI25</accession>
<evidence type="ECO:0000313" key="2">
    <source>
        <dbReference type="Proteomes" id="UP000239425"/>
    </source>
</evidence>
<proteinExistence type="predicted"/>
<comment type="caution">
    <text evidence="1">The sequence shown here is derived from an EMBL/GenBank/DDBJ whole genome shotgun (WGS) entry which is preliminary data.</text>
</comment>
<dbReference type="Proteomes" id="UP000239425">
    <property type="component" value="Unassembled WGS sequence"/>
</dbReference>
<keyword evidence="2" id="KW-1185">Reference proteome</keyword>
<dbReference type="AlphaFoldDB" id="A0A2S5RI25"/>
<evidence type="ECO:0000313" key="1">
    <source>
        <dbReference type="EMBL" id="PPE06960.1"/>
    </source>
</evidence>
<reference evidence="1 2" key="1">
    <citation type="submission" date="2017-11" db="EMBL/GenBank/DDBJ databases">
        <title>Comparative genomic analysis of Holospora spp., intranuclear symbionts of paramecia.</title>
        <authorList>
            <person name="Garushyants S.K."/>
            <person name="Beliavskaya A."/>
            <person name="Malko D.B."/>
            <person name="Logacheva M.D."/>
            <person name="Rautian M.S."/>
            <person name="Gelfand M.S."/>
        </authorList>
    </citation>
    <scope>NUCLEOTIDE SEQUENCE [LARGE SCALE GENOMIC DNA]</scope>
    <source>
        <strain evidence="2">02AZ16</strain>
    </source>
</reference>